<dbReference type="HOGENOM" id="CLU_085268_0_0_11"/>
<evidence type="ECO:0000313" key="2">
    <source>
        <dbReference type="Proteomes" id="UP000014417"/>
    </source>
</evidence>
<proteinExistence type="predicted"/>
<sequence>MHKSDLREAIVGRGFFPSLILESVYSSLGDEAIAEFLVHYEPTFAHDSLGRHMTVLVLTPSRLLCCHTDEVADEARGISATSSVDSVPLRDLGAVTLTRVVNQRMRPDASQHPEMFAPHLVETWLTLGWRTTRRIDLEPAGCSDPACEADHGYTGVSSSEDMVIRMSPAADGQEEVERLVHFATQLQRRVR</sequence>
<organism evidence="1 2">
    <name type="scientific">Propionimicrobium lymphophilum ACS-093-V-SCH5</name>
    <dbReference type="NCBI Taxonomy" id="883161"/>
    <lineage>
        <taxon>Bacteria</taxon>
        <taxon>Bacillati</taxon>
        <taxon>Actinomycetota</taxon>
        <taxon>Actinomycetes</taxon>
        <taxon>Propionibacteriales</taxon>
        <taxon>Propionibacteriaceae</taxon>
        <taxon>Propionimicrobium</taxon>
    </lineage>
</organism>
<dbReference type="RefSeq" id="WP_016455838.1">
    <property type="nucleotide sequence ID" value="NZ_KE150269.1"/>
</dbReference>
<evidence type="ECO:0000313" key="1">
    <source>
        <dbReference type="EMBL" id="EPD33464.1"/>
    </source>
</evidence>
<evidence type="ECO:0008006" key="3">
    <source>
        <dbReference type="Google" id="ProtNLM"/>
    </source>
</evidence>
<dbReference type="AlphaFoldDB" id="S2X0E1"/>
<dbReference type="Proteomes" id="UP000014417">
    <property type="component" value="Unassembled WGS sequence"/>
</dbReference>
<dbReference type="STRING" id="883161.HMPREF9306_01004"/>
<dbReference type="OrthoDB" id="3725224at2"/>
<protein>
    <recommendedName>
        <fullName evidence="3">Phosphodiesterase</fullName>
    </recommendedName>
</protein>
<reference evidence="1 2" key="1">
    <citation type="submission" date="2013-04" db="EMBL/GenBank/DDBJ databases">
        <title>The Genome Sequence of Propionimicrobium lymphophilum ACS-093-V-SCH5.</title>
        <authorList>
            <consortium name="The Broad Institute Genomics Platform"/>
            <person name="Earl A."/>
            <person name="Ward D."/>
            <person name="Feldgarden M."/>
            <person name="Gevers D."/>
            <person name="Saerens B."/>
            <person name="Vaneechoutte M."/>
            <person name="Walker B."/>
            <person name="Young S."/>
            <person name="Zeng Q."/>
            <person name="Gargeya S."/>
            <person name="Fitzgerald M."/>
            <person name="Haas B."/>
            <person name="Abouelleil A."/>
            <person name="Allen A.W."/>
            <person name="Alvarado L."/>
            <person name="Arachchi H.M."/>
            <person name="Berlin A.M."/>
            <person name="Chapman S.B."/>
            <person name="Gainer-Dewar J."/>
            <person name="Goldberg J."/>
            <person name="Griggs A."/>
            <person name="Gujja S."/>
            <person name="Hansen M."/>
            <person name="Howarth C."/>
            <person name="Imamovic A."/>
            <person name="Ireland A."/>
            <person name="Larimer J."/>
            <person name="McCowan C."/>
            <person name="Murphy C."/>
            <person name="Pearson M."/>
            <person name="Poon T.W."/>
            <person name="Priest M."/>
            <person name="Roberts A."/>
            <person name="Saif S."/>
            <person name="Shea T."/>
            <person name="Sisk P."/>
            <person name="Sykes S."/>
            <person name="Wortman J."/>
            <person name="Nusbaum C."/>
            <person name="Birren B."/>
        </authorList>
    </citation>
    <scope>NUCLEOTIDE SEQUENCE [LARGE SCALE GENOMIC DNA]</scope>
    <source>
        <strain evidence="1 2">ACS-093-V-SCH5</strain>
    </source>
</reference>
<name>S2X0E1_9ACTN</name>
<dbReference type="InterPro" id="IPR046040">
    <property type="entry name" value="DUF5998"/>
</dbReference>
<dbReference type="Pfam" id="PF19461">
    <property type="entry name" value="DUF5998"/>
    <property type="match status" value="1"/>
</dbReference>
<gene>
    <name evidence="1" type="ORF">HMPREF9306_01004</name>
</gene>
<keyword evidence="2" id="KW-1185">Reference proteome</keyword>
<comment type="caution">
    <text evidence="1">The sequence shown here is derived from an EMBL/GenBank/DDBJ whole genome shotgun (WGS) entry which is preliminary data.</text>
</comment>
<dbReference type="EMBL" id="AGZR01000005">
    <property type="protein sequence ID" value="EPD33464.1"/>
    <property type="molecule type" value="Genomic_DNA"/>
</dbReference>
<accession>S2X0E1</accession>